<keyword evidence="1" id="KW-0175">Coiled coil</keyword>
<feature type="compositionally biased region" description="Basic and acidic residues" evidence="2">
    <location>
        <begin position="63"/>
        <end position="81"/>
    </location>
</feature>
<dbReference type="Proteomes" id="UP001628091">
    <property type="component" value="Unassembled WGS sequence"/>
</dbReference>
<protein>
    <recommendedName>
        <fullName evidence="5">Transposase</fullName>
    </recommendedName>
</protein>
<dbReference type="InterPro" id="IPR002514">
    <property type="entry name" value="Transposase_8"/>
</dbReference>
<proteinExistence type="predicted"/>
<evidence type="ECO:0000313" key="3">
    <source>
        <dbReference type="EMBL" id="GAB1583864.1"/>
    </source>
</evidence>
<keyword evidence="4" id="KW-1185">Reference proteome</keyword>
<dbReference type="Pfam" id="PF01527">
    <property type="entry name" value="HTH_Tnp_1"/>
    <property type="match status" value="1"/>
</dbReference>
<dbReference type="InterPro" id="IPR009057">
    <property type="entry name" value="Homeodomain-like_sf"/>
</dbReference>
<sequence length="229" mass="25483">MKRQTRPFIVEVKQRRGHQKRNNSIWGDVDFSTLATETREISEATELANVQLIDTSLASVETEDRHKLRAEHEMADPKEAESAQTSTEVPLTADVSEAKPNAEKKASRSKVARARPKRGMQSAATAPAAVEPSTVRTKRKVYSSKERAAKLDQIENSIASGGSVRSATKQAGISEQTYYQWKKAAGPSSESGDLKDLLALEEENKRLKRLLAERLRKENAELKRKLGLE</sequence>
<evidence type="ECO:0000313" key="4">
    <source>
        <dbReference type="Proteomes" id="UP001628091"/>
    </source>
</evidence>
<feature type="compositionally biased region" description="Basic and acidic residues" evidence="2">
    <location>
        <begin position="96"/>
        <end position="106"/>
    </location>
</feature>
<accession>A0ABQ0H4L7</accession>
<feature type="coiled-coil region" evidence="1">
    <location>
        <begin position="197"/>
        <end position="225"/>
    </location>
</feature>
<feature type="compositionally biased region" description="Basic residues" evidence="2">
    <location>
        <begin position="107"/>
        <end position="118"/>
    </location>
</feature>
<organism evidence="3 4">
    <name type="scientific">Phyllobacterium phragmitis</name>
    <dbReference type="NCBI Taxonomy" id="2670329"/>
    <lineage>
        <taxon>Bacteria</taxon>
        <taxon>Pseudomonadati</taxon>
        <taxon>Pseudomonadota</taxon>
        <taxon>Alphaproteobacteria</taxon>
        <taxon>Hyphomicrobiales</taxon>
        <taxon>Phyllobacteriaceae</taxon>
        <taxon>Phyllobacterium</taxon>
    </lineage>
</organism>
<dbReference type="EMBL" id="BAAFZP010000002">
    <property type="protein sequence ID" value="GAB1583864.1"/>
    <property type="molecule type" value="Genomic_DNA"/>
</dbReference>
<evidence type="ECO:0000256" key="1">
    <source>
        <dbReference type="SAM" id="Coils"/>
    </source>
</evidence>
<gene>
    <name evidence="3" type="ORF">PPNSA23_38070</name>
</gene>
<dbReference type="SUPFAM" id="SSF46689">
    <property type="entry name" value="Homeodomain-like"/>
    <property type="match status" value="1"/>
</dbReference>
<comment type="caution">
    <text evidence="3">The sequence shown here is derived from an EMBL/GenBank/DDBJ whole genome shotgun (WGS) entry which is preliminary data.</text>
</comment>
<name>A0ABQ0H4L7_9HYPH</name>
<reference evidence="3 4" key="1">
    <citation type="submission" date="2024-10" db="EMBL/GenBank/DDBJ databases">
        <title>Isolation, draft genome sequencing and identification of Phyllobacterium sp. NSA23, isolated from leaf soil.</title>
        <authorList>
            <person name="Akita H."/>
        </authorList>
    </citation>
    <scope>NUCLEOTIDE SEQUENCE [LARGE SCALE GENOMIC DNA]</scope>
    <source>
        <strain evidence="3 4">NSA23</strain>
    </source>
</reference>
<evidence type="ECO:0008006" key="5">
    <source>
        <dbReference type="Google" id="ProtNLM"/>
    </source>
</evidence>
<evidence type="ECO:0000256" key="2">
    <source>
        <dbReference type="SAM" id="MobiDB-lite"/>
    </source>
</evidence>
<feature type="region of interest" description="Disordered" evidence="2">
    <location>
        <begin position="63"/>
        <end position="144"/>
    </location>
</feature>